<dbReference type="InterPro" id="IPR052162">
    <property type="entry name" value="Sensor_kinase/Photoreceptor"/>
</dbReference>
<dbReference type="EMBL" id="JADFTZ010000002">
    <property type="protein sequence ID" value="MBE9576406.1"/>
    <property type="molecule type" value="Genomic_DNA"/>
</dbReference>
<dbReference type="Pfam" id="PF02518">
    <property type="entry name" value="HATPase_c"/>
    <property type="match status" value="1"/>
</dbReference>
<dbReference type="InterPro" id="IPR003594">
    <property type="entry name" value="HATPase_dom"/>
</dbReference>
<dbReference type="NCBIfam" id="TIGR00229">
    <property type="entry name" value="sensory_box"/>
    <property type="match status" value="3"/>
</dbReference>
<feature type="domain" description="PAC" evidence="9">
    <location>
        <begin position="613"/>
        <end position="665"/>
    </location>
</feature>
<dbReference type="SUPFAM" id="SSF55874">
    <property type="entry name" value="ATPase domain of HSP90 chaperone/DNA topoisomerase II/histidine kinase"/>
    <property type="match status" value="1"/>
</dbReference>
<feature type="domain" description="PAC" evidence="9">
    <location>
        <begin position="79"/>
        <end position="135"/>
    </location>
</feature>
<name>A0ABR9WR69_9FLAO</name>
<gene>
    <name evidence="10" type="ORF">IM755_06745</name>
</gene>
<evidence type="ECO:0000256" key="2">
    <source>
        <dbReference type="ARBA" id="ARBA00012438"/>
    </source>
</evidence>
<dbReference type="Gene3D" id="3.30.565.10">
    <property type="entry name" value="Histidine kinase-like ATPase, C-terminal domain"/>
    <property type="match status" value="1"/>
</dbReference>
<dbReference type="SMART" id="SM00091">
    <property type="entry name" value="PAS"/>
    <property type="match status" value="5"/>
</dbReference>
<comment type="caution">
    <text evidence="10">The sequence shown here is derived from an EMBL/GenBank/DDBJ whole genome shotgun (WGS) entry which is preliminary data.</text>
</comment>
<dbReference type="CDD" id="cd00082">
    <property type="entry name" value="HisKA"/>
    <property type="match status" value="1"/>
</dbReference>
<dbReference type="PANTHER" id="PTHR43304:SF1">
    <property type="entry name" value="PAC DOMAIN-CONTAINING PROTEIN"/>
    <property type="match status" value="1"/>
</dbReference>
<evidence type="ECO:0000256" key="4">
    <source>
        <dbReference type="ARBA" id="ARBA00022679"/>
    </source>
</evidence>
<keyword evidence="11" id="KW-1185">Reference proteome</keyword>
<feature type="domain" description="PAS" evidence="8">
    <location>
        <begin position="844"/>
        <end position="914"/>
    </location>
</feature>
<dbReference type="InterPro" id="IPR000014">
    <property type="entry name" value="PAS"/>
</dbReference>
<dbReference type="InterPro" id="IPR036890">
    <property type="entry name" value="HATPase_C_sf"/>
</dbReference>
<proteinExistence type="predicted"/>
<evidence type="ECO:0000259" key="7">
    <source>
        <dbReference type="PROSITE" id="PS50109"/>
    </source>
</evidence>
<evidence type="ECO:0000256" key="5">
    <source>
        <dbReference type="ARBA" id="ARBA00022777"/>
    </source>
</evidence>
<dbReference type="RefSeq" id="WP_194095027.1">
    <property type="nucleotide sequence ID" value="NZ_JADFTZ010000002.1"/>
</dbReference>
<evidence type="ECO:0000313" key="11">
    <source>
        <dbReference type="Proteomes" id="UP000656274"/>
    </source>
</evidence>
<dbReference type="EC" id="2.7.13.3" evidence="2"/>
<dbReference type="PROSITE" id="PS50112">
    <property type="entry name" value="PAS"/>
    <property type="match status" value="2"/>
</dbReference>
<dbReference type="InterPro" id="IPR005467">
    <property type="entry name" value="His_kinase_dom"/>
</dbReference>
<dbReference type="SMART" id="SM00387">
    <property type="entry name" value="HATPase_c"/>
    <property type="match status" value="1"/>
</dbReference>
<evidence type="ECO:0000259" key="8">
    <source>
        <dbReference type="PROSITE" id="PS50112"/>
    </source>
</evidence>
<dbReference type="SUPFAM" id="SSF55781">
    <property type="entry name" value="GAF domain-like"/>
    <property type="match status" value="2"/>
</dbReference>
<feature type="domain" description="PAC" evidence="9">
    <location>
        <begin position="206"/>
        <end position="258"/>
    </location>
</feature>
<protein>
    <recommendedName>
        <fullName evidence="2">histidine kinase</fullName>
        <ecNumber evidence="2">2.7.13.3</ecNumber>
    </recommendedName>
</protein>
<dbReference type="SMART" id="SM00086">
    <property type="entry name" value="PAC"/>
    <property type="match status" value="5"/>
</dbReference>
<dbReference type="SUPFAM" id="SSF55785">
    <property type="entry name" value="PYP-like sensor domain (PAS domain)"/>
    <property type="match status" value="6"/>
</dbReference>
<accession>A0ABR9WR69</accession>
<dbReference type="PANTHER" id="PTHR43304">
    <property type="entry name" value="PHYTOCHROME-LIKE PROTEIN CPH1"/>
    <property type="match status" value="1"/>
</dbReference>
<dbReference type="PROSITE" id="PS50109">
    <property type="entry name" value="HIS_KIN"/>
    <property type="match status" value="1"/>
</dbReference>
<organism evidence="10 11">
    <name type="scientific">Flavobacterium proteolyticum</name>
    <dbReference type="NCBI Taxonomy" id="2911683"/>
    <lineage>
        <taxon>Bacteria</taxon>
        <taxon>Pseudomonadati</taxon>
        <taxon>Bacteroidota</taxon>
        <taxon>Flavobacteriia</taxon>
        <taxon>Flavobacteriales</taxon>
        <taxon>Flavobacteriaceae</taxon>
        <taxon>Flavobacterium</taxon>
    </lineage>
</organism>
<reference evidence="10 11" key="1">
    <citation type="submission" date="2020-10" db="EMBL/GenBank/DDBJ databases">
        <title>The genome sequence of Flavobacterium aquaticum 1Y8A.</title>
        <authorList>
            <person name="Liu Y."/>
        </authorList>
    </citation>
    <scope>NUCLEOTIDE SEQUENCE [LARGE SCALE GENOMIC DNA]</scope>
    <source>
        <strain evidence="10 11">1Y8A</strain>
    </source>
</reference>
<evidence type="ECO:0000256" key="6">
    <source>
        <dbReference type="SAM" id="Coils"/>
    </source>
</evidence>
<dbReference type="Pfam" id="PF00512">
    <property type="entry name" value="HisKA"/>
    <property type="match status" value="1"/>
</dbReference>
<evidence type="ECO:0000256" key="3">
    <source>
        <dbReference type="ARBA" id="ARBA00022553"/>
    </source>
</evidence>
<dbReference type="SUPFAM" id="SSF47384">
    <property type="entry name" value="Homodimeric domain of signal transducing histidine kinase"/>
    <property type="match status" value="1"/>
</dbReference>
<evidence type="ECO:0000313" key="10">
    <source>
        <dbReference type="EMBL" id="MBE9576406.1"/>
    </source>
</evidence>
<feature type="domain" description="PAS" evidence="8">
    <location>
        <begin position="420"/>
        <end position="490"/>
    </location>
</feature>
<keyword evidence="6" id="KW-0175">Coiled coil</keyword>
<feature type="coiled-coil region" evidence="6">
    <location>
        <begin position="1081"/>
        <end position="1115"/>
    </location>
</feature>
<dbReference type="Pfam" id="PF00989">
    <property type="entry name" value="PAS"/>
    <property type="match status" value="1"/>
</dbReference>
<dbReference type="Gene3D" id="2.10.70.100">
    <property type="match status" value="1"/>
</dbReference>
<dbReference type="Pfam" id="PF08447">
    <property type="entry name" value="PAS_3"/>
    <property type="match status" value="5"/>
</dbReference>
<dbReference type="InterPro" id="IPR000700">
    <property type="entry name" value="PAS-assoc_C"/>
</dbReference>
<dbReference type="InterPro" id="IPR013655">
    <property type="entry name" value="PAS_fold_3"/>
</dbReference>
<keyword evidence="5" id="KW-0418">Kinase</keyword>
<dbReference type="Gene3D" id="1.10.287.130">
    <property type="match status" value="1"/>
</dbReference>
<dbReference type="Gene3D" id="3.30.450.40">
    <property type="match status" value="2"/>
</dbReference>
<dbReference type="InterPro" id="IPR013767">
    <property type="entry name" value="PAS_fold"/>
</dbReference>
<dbReference type="InterPro" id="IPR029016">
    <property type="entry name" value="GAF-like_dom_sf"/>
</dbReference>
<sequence length="1331" mass="155442">MQKSNTFNAEIIDQTETVAKTGSWELDLISNELHWSKGVYRILEIEPSAEKLNINVGLEVIHPEDREIALEKMTLAINQGIEYRIKKRFITANNKIKHIISSGKVIKDENDKAIKLIGVFQDITEFVETNEKIELLNKITKDVIFDWDIENDVFNWGESFTRLFGHDFGDNPFKLEDWNKLMHPIDTETHREEWYAFFYNPNASQWSKEFRFKKSDNSYAYVEENAIIIRDGNGNPIKMIGLLRDISARKIISIQKKIQNQISIFFKEEKKTEDILEDILQYLTKYDDFLATELWLLNSCKTNITLKKWATQNDNIKKSYEKTYNFSRFTENQGLPGIIWKEKKHKIWKKEDINNYFFRKELADELEVKSLLGVPLFNNNDFIGSLVFFSKDDLTLDQIKIEPYLSLSHYLGSEIKRKMNEEMNTLMFESAPDIIAIANAYGHFTKVNQAFCDLLGYTEDEITSKPYTYFLHPDDLKKSEVEYIETISGNRKANNFANRYRTKNGDYKWISWSSSEIFGDENNAFSYGRNITEITELQYLFQETAKLAEIGSWEYYTNTQLPFFFLSSVVKDILELDTNENIDLETLLNFTYENDRKKTENAFYKLINRGKKFDIEFQITTKKGNSKWVRCIGKPEYNFENKMTKILGSIQNITHQKVNELDLAQKNIFLSSITSVITELINADDWYESLSKVFQITGSNINVDRIYYFEIDETNNDEPRTCSQKLEWTKKDIAPQIENPELQRVPMEVFTDFFDPLMEGKLVSAITSQLPEGNLKDNVTSQNIKSFLVLPLFINNEFHGFIGFDDCTTERNWSISELSFLSNIVFNLATTIQRIKTNIALQKSLDEKNNILESIGDAFISLDKNWNITYWNNKTEKIIGLNRAEVFGKNLWELFPQIKNTIQETKYKEALLEQKTVYFQTFLDKLNLWVEISVYPSKTGLSIYYKDITNTKAYEDALKASNDRFEKSTSATNDAIWDWDIEKNTMYRGEGFYKSFGYKVPSFINDTNILNLIKSRVRPDQADEVINSLIEAINNPEKQNWHQEYWYKKANGEYAFIINNGVIIRNEDGVATRIVGALQDITHLKEQEDSLRILNKKLEKQTKALLNSNQELEQFAYVASHDLQEPLRMVTSFLTHLEKKYDNVLDEKGKQYIYFAVDGANRMRNIILDILEYSRVGKLKEESDKIDLNKLIEEICKINHQTINEKQAKIIYDKLPIINSYKTPLTQILHNLIGNALKYQQANKIPIIKIKVEEKDKNWHFKIKDNGIGIDKEFQDKIFVIFQRLHTKQEYSGSGMGLAIVKKIIENLNGTIWVESEVNKGATFHFTLPKK</sequence>
<comment type="catalytic activity">
    <reaction evidence="1">
        <text>ATP + protein L-histidine = ADP + protein N-phospho-L-histidine.</text>
        <dbReference type="EC" id="2.7.13.3"/>
    </reaction>
</comment>
<dbReference type="Gene3D" id="3.30.450.20">
    <property type="entry name" value="PAS domain"/>
    <property type="match status" value="6"/>
</dbReference>
<dbReference type="PROSITE" id="PS50113">
    <property type="entry name" value="PAC"/>
    <property type="match status" value="4"/>
</dbReference>
<keyword evidence="4" id="KW-0808">Transferase</keyword>
<dbReference type="PRINTS" id="PR00344">
    <property type="entry name" value="BCTRLSENSOR"/>
</dbReference>
<feature type="domain" description="Histidine kinase" evidence="7">
    <location>
        <begin position="1118"/>
        <end position="1331"/>
    </location>
</feature>
<evidence type="ECO:0000259" key="9">
    <source>
        <dbReference type="PROSITE" id="PS50113"/>
    </source>
</evidence>
<feature type="domain" description="PAC" evidence="9">
    <location>
        <begin position="1041"/>
        <end position="1093"/>
    </location>
</feature>
<keyword evidence="3" id="KW-0597">Phosphoprotein</keyword>
<dbReference type="InterPro" id="IPR003661">
    <property type="entry name" value="HisK_dim/P_dom"/>
</dbReference>
<dbReference type="InterPro" id="IPR001610">
    <property type="entry name" value="PAC"/>
</dbReference>
<dbReference type="InterPro" id="IPR035965">
    <property type="entry name" value="PAS-like_dom_sf"/>
</dbReference>
<dbReference type="Proteomes" id="UP000656274">
    <property type="component" value="Unassembled WGS sequence"/>
</dbReference>
<evidence type="ECO:0000256" key="1">
    <source>
        <dbReference type="ARBA" id="ARBA00000085"/>
    </source>
</evidence>
<dbReference type="CDD" id="cd00130">
    <property type="entry name" value="PAS"/>
    <property type="match status" value="4"/>
</dbReference>
<dbReference type="InterPro" id="IPR004358">
    <property type="entry name" value="Sig_transdc_His_kin-like_C"/>
</dbReference>
<dbReference type="SMART" id="SM00388">
    <property type="entry name" value="HisKA"/>
    <property type="match status" value="1"/>
</dbReference>
<dbReference type="InterPro" id="IPR036097">
    <property type="entry name" value="HisK_dim/P_sf"/>
</dbReference>